<dbReference type="SUPFAM" id="SSF53756">
    <property type="entry name" value="UDP-Glycosyltransferase/glycogen phosphorylase"/>
    <property type="match status" value="1"/>
</dbReference>
<sequence length="327" mass="35044">MASMTGILLIKTSSLGDVVHQMPAVSDAARNDPGLRMAWVVEEAFAPLARLHPAIAEVIPVATRRWRKQMFRRATWNEVANFAAQLRESDFDKVIDTQGLIRSALMARVASGERHGYDAQSIREPIAARFYDVTHTVSRAQHAVTRNRLLTGLALGYQPQGAVDYGLQRPPRSDATPYAVLLHGTSRPAKEWPEADWIALGLALQRRGLELVLPWGSEAERLRSERLAAAIPNSRVLPRQSLDGTAQVIAGAAIVVGVDTGLLHLAAAYRVPLVAIFISTDPGLTGPVGSGPMTVVGGKIGAPSAPQAIEAAERLLDQPAVDASASS</sequence>
<dbReference type="PANTHER" id="PTHR30160:SF19">
    <property type="entry name" value="LIPOPOLYSACCHARIDE HEPTOSYLTRANSFERASE 1"/>
    <property type="match status" value="1"/>
</dbReference>
<evidence type="ECO:0000256" key="4">
    <source>
        <dbReference type="ARBA" id="ARBA00022519"/>
    </source>
</evidence>
<evidence type="ECO:0000256" key="6">
    <source>
        <dbReference type="ARBA" id="ARBA00022679"/>
    </source>
</evidence>
<dbReference type="CDD" id="cd03789">
    <property type="entry name" value="GT9_LPS_heptosyltransferase"/>
    <property type="match status" value="1"/>
</dbReference>
<dbReference type="InterPro" id="IPR002201">
    <property type="entry name" value="Glyco_trans_9"/>
</dbReference>
<evidence type="ECO:0000256" key="9">
    <source>
        <dbReference type="ARBA" id="ARBA00043995"/>
    </source>
</evidence>
<evidence type="ECO:0000256" key="2">
    <source>
        <dbReference type="ARBA" id="ARBA00004713"/>
    </source>
</evidence>
<evidence type="ECO:0000256" key="1">
    <source>
        <dbReference type="ARBA" id="ARBA00004515"/>
    </source>
</evidence>
<evidence type="ECO:0000256" key="11">
    <source>
        <dbReference type="ARBA" id="ARBA00044190"/>
    </source>
</evidence>
<dbReference type="PANTHER" id="PTHR30160">
    <property type="entry name" value="TETRAACYLDISACCHARIDE 4'-KINASE-RELATED"/>
    <property type="match status" value="1"/>
</dbReference>
<evidence type="ECO:0000256" key="5">
    <source>
        <dbReference type="ARBA" id="ARBA00022676"/>
    </source>
</evidence>
<dbReference type="InterPro" id="IPR051199">
    <property type="entry name" value="LPS_LOS_Heptosyltrfase"/>
</dbReference>
<dbReference type="InterPro" id="IPR011908">
    <property type="entry name" value="LipoPS_heptosylTferase-I"/>
</dbReference>
<proteinExistence type="inferred from homology"/>
<gene>
    <name evidence="14" type="ordered locus">RPC_1428</name>
</gene>
<keyword evidence="6 14" id="KW-0808">Transferase</keyword>
<evidence type="ECO:0000256" key="7">
    <source>
        <dbReference type="ARBA" id="ARBA00022985"/>
    </source>
</evidence>
<dbReference type="EMBL" id="CP000301">
    <property type="protein sequence ID" value="ABD86990.1"/>
    <property type="molecule type" value="Genomic_DNA"/>
</dbReference>
<dbReference type="Pfam" id="PF01075">
    <property type="entry name" value="Glyco_transf_9"/>
    <property type="match status" value="1"/>
</dbReference>
<reference evidence="14" key="1">
    <citation type="submission" date="2006-03" db="EMBL/GenBank/DDBJ databases">
        <title>Complete sequence of Rhodopseudomonas palustris BisB18.</title>
        <authorList>
            <consortium name="US DOE Joint Genome Institute"/>
            <person name="Copeland A."/>
            <person name="Lucas S."/>
            <person name="Lapidus A."/>
            <person name="Barry K."/>
            <person name="Detter J.C."/>
            <person name="Glavina del Rio T."/>
            <person name="Hammon N."/>
            <person name="Israni S."/>
            <person name="Dalin E."/>
            <person name="Tice H."/>
            <person name="Pitluck S."/>
            <person name="Chain P."/>
            <person name="Malfatti S."/>
            <person name="Shin M."/>
            <person name="Vergez L."/>
            <person name="Schmutz J."/>
            <person name="Larimer F."/>
            <person name="Land M."/>
            <person name="Hauser L."/>
            <person name="Pelletier D.A."/>
            <person name="Kyrpides N."/>
            <person name="Anderson I."/>
            <person name="Oda Y."/>
            <person name="Harwood C.S."/>
            <person name="Richardson P."/>
        </authorList>
    </citation>
    <scope>NUCLEOTIDE SEQUENCE [LARGE SCALE GENOMIC DNA]</scope>
    <source>
        <strain evidence="14">BisB18</strain>
    </source>
</reference>
<dbReference type="KEGG" id="rpc:RPC_1428"/>
<dbReference type="GO" id="GO:0009244">
    <property type="term" value="P:lipopolysaccharide core region biosynthetic process"/>
    <property type="evidence" value="ECO:0007669"/>
    <property type="project" value="InterPro"/>
</dbReference>
<dbReference type="eggNOG" id="COG0859">
    <property type="taxonomic scope" value="Bacteria"/>
</dbReference>
<comment type="subcellular location">
    <subcellularLocation>
        <location evidence="1">Cell inner membrane</location>
        <topology evidence="1">Peripheral membrane protein</topology>
        <orientation evidence="1">Cytoplasmic side</orientation>
    </subcellularLocation>
</comment>
<dbReference type="EC" id="2.4.99.23" evidence="10"/>
<evidence type="ECO:0000313" key="14">
    <source>
        <dbReference type="EMBL" id="ABD86990.1"/>
    </source>
</evidence>
<dbReference type="GO" id="GO:0008713">
    <property type="term" value="F:ADP-heptose-lipopolysaccharide heptosyltransferase activity"/>
    <property type="evidence" value="ECO:0007669"/>
    <property type="project" value="TreeGrafter"/>
</dbReference>
<dbReference type="NCBIfam" id="TIGR02193">
    <property type="entry name" value="heptsyl_trn_I"/>
    <property type="match status" value="1"/>
</dbReference>
<evidence type="ECO:0000256" key="13">
    <source>
        <dbReference type="ARBA" id="ARBA00049201"/>
    </source>
</evidence>
<dbReference type="STRING" id="316056.RPC_1428"/>
<comment type="pathway">
    <text evidence="2">Bacterial outer membrane biogenesis; LPS core biosynthesis.</text>
</comment>
<keyword evidence="4" id="KW-0997">Cell inner membrane</keyword>
<keyword evidence="5" id="KW-0328">Glycosyltransferase</keyword>
<dbReference type="GO" id="GO:0005886">
    <property type="term" value="C:plasma membrane"/>
    <property type="evidence" value="ECO:0007669"/>
    <property type="project" value="UniProtKB-SubCell"/>
</dbReference>
<dbReference type="CAZy" id="GT9">
    <property type="family name" value="Glycosyltransferase Family 9"/>
</dbReference>
<dbReference type="GO" id="GO:0005829">
    <property type="term" value="C:cytosol"/>
    <property type="evidence" value="ECO:0007669"/>
    <property type="project" value="TreeGrafter"/>
</dbReference>
<keyword evidence="7" id="KW-0448">Lipopolysaccharide biosynthesis</keyword>
<accession>Q219E6</accession>
<dbReference type="HOGENOM" id="CLU_038371_6_0_5"/>
<keyword evidence="8" id="KW-0472">Membrane</keyword>
<dbReference type="Gene3D" id="3.40.50.2000">
    <property type="entry name" value="Glycogen Phosphorylase B"/>
    <property type="match status" value="2"/>
</dbReference>
<name>Q219E6_RHOPB</name>
<evidence type="ECO:0000256" key="10">
    <source>
        <dbReference type="ARBA" id="ARBA00044041"/>
    </source>
</evidence>
<evidence type="ECO:0000256" key="3">
    <source>
        <dbReference type="ARBA" id="ARBA00022475"/>
    </source>
</evidence>
<keyword evidence="3" id="KW-1003">Cell membrane</keyword>
<protein>
    <recommendedName>
        <fullName evidence="11">Lipopolysaccharide heptosyltransferase 1</fullName>
        <ecNumber evidence="10">2.4.99.23</ecNumber>
    </recommendedName>
    <alternativeName>
        <fullName evidence="12">ADP-heptose:lipopolysaccharide heptosyltransferase I</fullName>
    </alternativeName>
</protein>
<evidence type="ECO:0000256" key="12">
    <source>
        <dbReference type="ARBA" id="ARBA00044330"/>
    </source>
</evidence>
<dbReference type="AlphaFoldDB" id="Q219E6"/>
<comment type="similarity">
    <text evidence="9">Belongs to the glycosyltransferase 9 family.</text>
</comment>
<comment type="catalytic activity">
    <reaction evidence="13">
        <text>an alpha-Kdo-(2-&gt;4)-alpha-Kdo-(2-&gt;6)-lipid A + ADP-L-glycero-beta-D-manno-heptose = an L-alpha-D-Hep-(1-&gt;5)-[alpha-Kdo-(2-&gt;4)]-alpha-Kdo-(2-&gt;6)-lipid A + ADP + H(+)</text>
        <dbReference type="Rhea" id="RHEA:74067"/>
        <dbReference type="ChEBI" id="CHEBI:15378"/>
        <dbReference type="ChEBI" id="CHEBI:61506"/>
        <dbReference type="ChEBI" id="CHEBI:176431"/>
        <dbReference type="ChEBI" id="CHEBI:193068"/>
        <dbReference type="ChEBI" id="CHEBI:456216"/>
        <dbReference type="EC" id="2.4.99.23"/>
    </reaction>
</comment>
<organism evidence="14">
    <name type="scientific">Rhodopseudomonas palustris (strain BisB18)</name>
    <dbReference type="NCBI Taxonomy" id="316056"/>
    <lineage>
        <taxon>Bacteria</taxon>
        <taxon>Pseudomonadati</taxon>
        <taxon>Pseudomonadota</taxon>
        <taxon>Alphaproteobacteria</taxon>
        <taxon>Hyphomicrobiales</taxon>
        <taxon>Nitrobacteraceae</taxon>
        <taxon>Rhodopseudomonas</taxon>
    </lineage>
</organism>
<evidence type="ECO:0000256" key="8">
    <source>
        <dbReference type="ARBA" id="ARBA00023136"/>
    </source>
</evidence>